<dbReference type="InterPro" id="IPR003439">
    <property type="entry name" value="ABC_transporter-like_ATP-bd"/>
</dbReference>
<protein>
    <submittedName>
        <fullName evidence="2">ATP-binding cassette domain-containing protein</fullName>
    </submittedName>
</protein>
<dbReference type="GO" id="GO:0005524">
    <property type="term" value="F:ATP binding"/>
    <property type="evidence" value="ECO:0007669"/>
    <property type="project" value="UniProtKB-KW"/>
</dbReference>
<keyword evidence="2" id="KW-0067">ATP-binding</keyword>
<dbReference type="Gene3D" id="3.40.50.300">
    <property type="entry name" value="P-loop containing nucleotide triphosphate hydrolases"/>
    <property type="match status" value="1"/>
</dbReference>
<organism evidence="2 3">
    <name type="scientific">Gilliamella apicola</name>
    <dbReference type="NCBI Taxonomy" id="1196095"/>
    <lineage>
        <taxon>Bacteria</taxon>
        <taxon>Pseudomonadati</taxon>
        <taxon>Pseudomonadota</taxon>
        <taxon>Gammaproteobacteria</taxon>
        <taxon>Orbales</taxon>
        <taxon>Orbaceae</taxon>
        <taxon>Gilliamella</taxon>
    </lineage>
</organism>
<dbReference type="AlphaFoldDB" id="A0A556RL37"/>
<accession>A0A556RL37</accession>
<dbReference type="SUPFAM" id="SSF52540">
    <property type="entry name" value="P-loop containing nucleoside triphosphate hydrolases"/>
    <property type="match status" value="1"/>
</dbReference>
<dbReference type="EMBL" id="VMHL01000003">
    <property type="protein sequence ID" value="TSJ89535.1"/>
    <property type="molecule type" value="Genomic_DNA"/>
</dbReference>
<dbReference type="GO" id="GO:0016887">
    <property type="term" value="F:ATP hydrolysis activity"/>
    <property type="evidence" value="ECO:0007669"/>
    <property type="project" value="InterPro"/>
</dbReference>
<gene>
    <name evidence="2" type="ORF">FPQ14_08575</name>
</gene>
<keyword evidence="2" id="KW-0547">Nucleotide-binding</keyword>
<sequence length="66" mass="7281">MLIAQDIESQIQDLLVVNHVATQFQLGFVYGIVGHNCSGKSTFIKLLAEQIAATSCVITLDEKNRF</sequence>
<reference evidence="2 3" key="1">
    <citation type="submission" date="2019-07" db="EMBL/GenBank/DDBJ databases">
        <title>Gilliamella genomes.</title>
        <authorList>
            <person name="Zheng H."/>
        </authorList>
    </citation>
    <scope>NUCLEOTIDE SEQUENCE [LARGE SCALE GENOMIC DNA]</scope>
    <source>
        <strain evidence="2 3">W8131</strain>
    </source>
</reference>
<evidence type="ECO:0000313" key="2">
    <source>
        <dbReference type="EMBL" id="TSJ89535.1"/>
    </source>
</evidence>
<dbReference type="Proteomes" id="UP000319138">
    <property type="component" value="Unassembled WGS sequence"/>
</dbReference>
<dbReference type="Pfam" id="PF00005">
    <property type="entry name" value="ABC_tran"/>
    <property type="match status" value="1"/>
</dbReference>
<name>A0A556RL37_9GAMM</name>
<evidence type="ECO:0000259" key="1">
    <source>
        <dbReference type="Pfam" id="PF00005"/>
    </source>
</evidence>
<feature type="domain" description="ABC transporter" evidence="1">
    <location>
        <begin position="18"/>
        <end position="63"/>
    </location>
</feature>
<dbReference type="RefSeq" id="WP_144189865.1">
    <property type="nucleotide sequence ID" value="NZ_VMHL01000003.1"/>
</dbReference>
<evidence type="ECO:0000313" key="3">
    <source>
        <dbReference type="Proteomes" id="UP000319138"/>
    </source>
</evidence>
<comment type="caution">
    <text evidence="2">The sequence shown here is derived from an EMBL/GenBank/DDBJ whole genome shotgun (WGS) entry which is preliminary data.</text>
</comment>
<dbReference type="InterPro" id="IPR027417">
    <property type="entry name" value="P-loop_NTPase"/>
</dbReference>
<proteinExistence type="predicted"/>